<dbReference type="AlphaFoldDB" id="A0A671PGA1"/>
<accession>A0A671PGA1</accession>
<feature type="region of interest" description="Disordered" evidence="1">
    <location>
        <begin position="49"/>
        <end position="68"/>
    </location>
</feature>
<reference evidence="3" key="1">
    <citation type="submission" date="2025-08" db="UniProtKB">
        <authorList>
            <consortium name="Ensembl"/>
        </authorList>
    </citation>
    <scope>IDENTIFICATION</scope>
</reference>
<sequence length="68" mass="7327">METELRAGLSAAAIVAIVCNSVVAVLILILFVILYKACKIPSSPERAPVLAETQEPQRTEQKYLLTAA</sequence>
<feature type="transmembrane region" description="Helical" evidence="2">
    <location>
        <begin position="12"/>
        <end position="35"/>
    </location>
</feature>
<evidence type="ECO:0000313" key="3">
    <source>
        <dbReference type="Ensembl" id="ENSSANP00000055129.1"/>
    </source>
</evidence>
<evidence type="ECO:0000313" key="4">
    <source>
        <dbReference type="Proteomes" id="UP000472260"/>
    </source>
</evidence>
<dbReference type="Proteomes" id="UP000472260">
    <property type="component" value="Unassembled WGS sequence"/>
</dbReference>
<evidence type="ECO:0008006" key="5">
    <source>
        <dbReference type="Google" id="ProtNLM"/>
    </source>
</evidence>
<keyword evidence="2" id="KW-1133">Transmembrane helix</keyword>
<keyword evidence="2" id="KW-0812">Transmembrane</keyword>
<reference evidence="3" key="2">
    <citation type="submission" date="2025-09" db="UniProtKB">
        <authorList>
            <consortium name="Ensembl"/>
        </authorList>
    </citation>
    <scope>IDENTIFICATION</scope>
</reference>
<protein>
    <recommendedName>
        <fullName evidence="5">Adropin</fullName>
    </recommendedName>
</protein>
<dbReference type="Ensembl" id="ENSSANT00000058654.1">
    <property type="protein sequence ID" value="ENSSANP00000055129.1"/>
    <property type="gene ID" value="ENSSANG00000027605.1"/>
</dbReference>
<evidence type="ECO:0000256" key="1">
    <source>
        <dbReference type="SAM" id="MobiDB-lite"/>
    </source>
</evidence>
<name>A0A671PGA1_9TELE</name>
<keyword evidence="2" id="KW-0472">Membrane</keyword>
<proteinExistence type="predicted"/>
<keyword evidence="4" id="KW-1185">Reference proteome</keyword>
<organism evidence="3 4">
    <name type="scientific">Sinocyclocheilus anshuiensis</name>
    <dbReference type="NCBI Taxonomy" id="1608454"/>
    <lineage>
        <taxon>Eukaryota</taxon>
        <taxon>Metazoa</taxon>
        <taxon>Chordata</taxon>
        <taxon>Craniata</taxon>
        <taxon>Vertebrata</taxon>
        <taxon>Euteleostomi</taxon>
        <taxon>Actinopterygii</taxon>
        <taxon>Neopterygii</taxon>
        <taxon>Teleostei</taxon>
        <taxon>Ostariophysi</taxon>
        <taxon>Cypriniformes</taxon>
        <taxon>Cyprinidae</taxon>
        <taxon>Cyprininae</taxon>
        <taxon>Sinocyclocheilus</taxon>
    </lineage>
</organism>
<evidence type="ECO:0000256" key="2">
    <source>
        <dbReference type="SAM" id="Phobius"/>
    </source>
</evidence>